<dbReference type="Proteomes" id="UP000807025">
    <property type="component" value="Unassembled WGS sequence"/>
</dbReference>
<name>A0A9P5ZPC7_PLEER</name>
<dbReference type="GO" id="GO:0006384">
    <property type="term" value="P:transcription initiation at RNA polymerase III promoter"/>
    <property type="evidence" value="ECO:0007669"/>
    <property type="project" value="InterPro"/>
</dbReference>
<proteinExistence type="predicted"/>
<evidence type="ECO:0008006" key="5">
    <source>
        <dbReference type="Google" id="ProtNLM"/>
    </source>
</evidence>
<evidence type="ECO:0000313" key="3">
    <source>
        <dbReference type="EMBL" id="KAF9491135.1"/>
    </source>
</evidence>
<gene>
    <name evidence="3" type="ORF">BDN71DRAFT_1475191</name>
</gene>
<dbReference type="GO" id="GO:0000127">
    <property type="term" value="C:transcription factor TFIIIC complex"/>
    <property type="evidence" value="ECO:0007669"/>
    <property type="project" value="InterPro"/>
</dbReference>
<feature type="domain" description="Transcription factor IIIC putative zinc-finger" evidence="2">
    <location>
        <begin position="669"/>
        <end position="755"/>
    </location>
</feature>
<keyword evidence="4" id="KW-1185">Reference proteome</keyword>
<dbReference type="InterPro" id="IPR024764">
    <property type="entry name" value="TFIIIC_Znf"/>
</dbReference>
<evidence type="ECO:0000313" key="4">
    <source>
        <dbReference type="Proteomes" id="UP000807025"/>
    </source>
</evidence>
<dbReference type="InterPro" id="IPR024761">
    <property type="entry name" value="TFIIIC_delta_N"/>
</dbReference>
<dbReference type="Pfam" id="PF12657">
    <property type="entry name" value="TFIIIC_delta"/>
    <property type="match status" value="1"/>
</dbReference>
<evidence type="ECO:0000259" key="1">
    <source>
        <dbReference type="Pfam" id="PF12657"/>
    </source>
</evidence>
<accession>A0A9P5ZPC7</accession>
<sequence>MVNSNAISTLNIPTANAYPSIRCVQWSRDGQLLLMMKSSIYILTPDPGLNFDVASVIRTSTGAPDAQLNWYRNLIDLDALSPTKWPEISQDWGALSLGSLDIGLKAICSSPTDVSPSATCVLAVLTSNMDLSIWAPSKNILKGEWNMIHHYTAGRQIDGHEVQEYQITSIGWTGQADFGLSPSPLVDASLLIAGTRAGTVLLFRFDGNSVERINTVKVSDYWVSQITVSPWVASGESTCEARLAINDSSGQVIVLTIKQTLNILGSPTSLLRQYAVDVEVAPEKVIVTGALAVFGELSWISPPSRQPILVFGSPGVLHLWSPLDRSDSSDWVGLRSLKLTTQRTSVGSSALYPPSGIQYLGRWDILLISLFDGSAHIIHNITGGPTWDPPAEDGISLTTGHTSKLVRSIFETYEPNSTFEDVGRICGMCCYDSSAAVWVHESCRPADFSYKHEAKHASMLVVAQLFPESDDDAFLAELDDLLKNCKVSDGASPHDLLRPVFRRLNGPGTLDKLHSNILNIIQPSGDPPLTFAPDLYDGVLCEDVRICFRRCLREQLFGSDRVLSYRLRLAIADYAWKIYQDLEKQEACGRIAQTLLDNISHHILRAVVQHLTAVAPILQADDIPFIRRLVVQSNLPRCPPDLSLSVLYLAEKLNGLGMPISSEALIPTSLNESCPACGSNIPFQDIITAQCENGHSWSRCSVTSFILSTTSVRTCVGCTRKALLPPSAALGHSSMGWIVEEMLEAGYRCSFCGNNYVSIV</sequence>
<dbReference type="PANTHER" id="PTHR15496">
    <property type="entry name" value="GENERAL TRANSCRIPTION FACTOR 3C POLYPEPTIDE 4 FAMILY"/>
    <property type="match status" value="1"/>
</dbReference>
<dbReference type="InterPro" id="IPR044230">
    <property type="entry name" value="GTF3C4"/>
</dbReference>
<protein>
    <recommendedName>
        <fullName evidence="5">Transcription factor IIIC 90kDa subunit N-terminal domain-containing protein</fullName>
    </recommendedName>
</protein>
<comment type="caution">
    <text evidence="3">The sequence shown here is derived from an EMBL/GenBank/DDBJ whole genome shotgun (WGS) entry which is preliminary data.</text>
</comment>
<dbReference type="OrthoDB" id="421374at2759"/>
<dbReference type="Pfam" id="PF12660">
    <property type="entry name" value="zf-TFIIIC"/>
    <property type="match status" value="1"/>
</dbReference>
<dbReference type="PANTHER" id="PTHR15496:SF2">
    <property type="entry name" value="GENERAL TRANSCRIPTION FACTOR 3C POLYPEPTIDE 4"/>
    <property type="match status" value="1"/>
</dbReference>
<feature type="domain" description="Transcription factor IIIC 90kDa subunit N-terminal" evidence="1">
    <location>
        <begin position="26"/>
        <end position="234"/>
    </location>
</feature>
<dbReference type="GO" id="GO:0004402">
    <property type="term" value="F:histone acetyltransferase activity"/>
    <property type="evidence" value="ECO:0007669"/>
    <property type="project" value="InterPro"/>
</dbReference>
<dbReference type="EMBL" id="MU154626">
    <property type="protein sequence ID" value="KAF9491135.1"/>
    <property type="molecule type" value="Genomic_DNA"/>
</dbReference>
<evidence type="ECO:0000259" key="2">
    <source>
        <dbReference type="Pfam" id="PF12660"/>
    </source>
</evidence>
<organism evidence="3 4">
    <name type="scientific">Pleurotus eryngii</name>
    <name type="common">Boletus of the steppes</name>
    <dbReference type="NCBI Taxonomy" id="5323"/>
    <lineage>
        <taxon>Eukaryota</taxon>
        <taxon>Fungi</taxon>
        <taxon>Dikarya</taxon>
        <taxon>Basidiomycota</taxon>
        <taxon>Agaricomycotina</taxon>
        <taxon>Agaricomycetes</taxon>
        <taxon>Agaricomycetidae</taxon>
        <taxon>Agaricales</taxon>
        <taxon>Pleurotineae</taxon>
        <taxon>Pleurotaceae</taxon>
        <taxon>Pleurotus</taxon>
    </lineage>
</organism>
<reference evidence="3" key="1">
    <citation type="submission" date="2020-11" db="EMBL/GenBank/DDBJ databases">
        <authorList>
            <consortium name="DOE Joint Genome Institute"/>
            <person name="Ahrendt S."/>
            <person name="Riley R."/>
            <person name="Andreopoulos W."/>
            <person name="Labutti K."/>
            <person name="Pangilinan J."/>
            <person name="Ruiz-Duenas F.J."/>
            <person name="Barrasa J.M."/>
            <person name="Sanchez-Garcia M."/>
            <person name="Camarero S."/>
            <person name="Miyauchi S."/>
            <person name="Serrano A."/>
            <person name="Linde D."/>
            <person name="Babiker R."/>
            <person name="Drula E."/>
            <person name="Ayuso-Fernandez I."/>
            <person name="Pacheco R."/>
            <person name="Padilla G."/>
            <person name="Ferreira P."/>
            <person name="Barriuso J."/>
            <person name="Kellner H."/>
            <person name="Castanera R."/>
            <person name="Alfaro M."/>
            <person name="Ramirez L."/>
            <person name="Pisabarro A.G."/>
            <person name="Kuo A."/>
            <person name="Tritt A."/>
            <person name="Lipzen A."/>
            <person name="He G."/>
            <person name="Yan M."/>
            <person name="Ng V."/>
            <person name="Cullen D."/>
            <person name="Martin F."/>
            <person name="Rosso M.-N."/>
            <person name="Henrissat B."/>
            <person name="Hibbett D."/>
            <person name="Martinez A.T."/>
            <person name="Grigoriev I.V."/>
        </authorList>
    </citation>
    <scope>NUCLEOTIDE SEQUENCE</scope>
    <source>
        <strain evidence="3">ATCC 90797</strain>
    </source>
</reference>
<dbReference type="SUPFAM" id="SSF63829">
    <property type="entry name" value="Calcium-dependent phosphotriesterase"/>
    <property type="match status" value="1"/>
</dbReference>
<dbReference type="AlphaFoldDB" id="A0A9P5ZPC7"/>